<dbReference type="GO" id="GO:1990904">
    <property type="term" value="C:ribonucleoprotein complex"/>
    <property type="evidence" value="ECO:0007669"/>
    <property type="project" value="UniProtKB-KW"/>
</dbReference>
<comment type="similarity">
    <text evidence="3">Belongs to the RLP family.</text>
</comment>
<dbReference type="InterPro" id="IPR013210">
    <property type="entry name" value="LRR_N_plant-typ"/>
</dbReference>
<gene>
    <name evidence="16" type="ORF">FNV43_RR08867</name>
</gene>
<dbReference type="EMBL" id="VOIH02000004">
    <property type="protein sequence ID" value="KAF3448156.1"/>
    <property type="molecule type" value="Genomic_DNA"/>
</dbReference>
<evidence type="ECO:0000256" key="9">
    <source>
        <dbReference type="ARBA" id="ARBA00022980"/>
    </source>
</evidence>
<evidence type="ECO:0000256" key="5">
    <source>
        <dbReference type="ARBA" id="ARBA00022614"/>
    </source>
</evidence>
<comment type="similarity">
    <text evidence="2">Belongs to the eukaryotic ribosomal protein eL32 family.</text>
</comment>
<keyword evidence="11" id="KW-0472">Membrane</keyword>
<keyword evidence="7" id="KW-0732">Signal</keyword>
<name>A0A8K0H8Z4_9ROSA</name>
<dbReference type="GO" id="GO:0005886">
    <property type="term" value="C:plasma membrane"/>
    <property type="evidence" value="ECO:0007669"/>
    <property type="project" value="UniProtKB-SubCell"/>
</dbReference>
<evidence type="ECO:0000256" key="2">
    <source>
        <dbReference type="ARBA" id="ARBA00008431"/>
    </source>
</evidence>
<dbReference type="Pfam" id="PF13855">
    <property type="entry name" value="LRR_8"/>
    <property type="match status" value="1"/>
</dbReference>
<accession>A0A8K0H8Z4</accession>
<dbReference type="FunFam" id="3.80.10.10:FF:000095">
    <property type="entry name" value="LRR receptor-like serine/threonine-protein kinase GSO1"/>
    <property type="match status" value="2"/>
</dbReference>
<comment type="subcellular location">
    <subcellularLocation>
        <location evidence="1">Cell membrane</location>
        <topology evidence="1">Single-pass type I membrane protein</topology>
    </subcellularLocation>
</comment>
<organism evidence="16 17">
    <name type="scientific">Rhamnella rubrinervis</name>
    <dbReference type="NCBI Taxonomy" id="2594499"/>
    <lineage>
        <taxon>Eukaryota</taxon>
        <taxon>Viridiplantae</taxon>
        <taxon>Streptophyta</taxon>
        <taxon>Embryophyta</taxon>
        <taxon>Tracheophyta</taxon>
        <taxon>Spermatophyta</taxon>
        <taxon>Magnoliopsida</taxon>
        <taxon>eudicotyledons</taxon>
        <taxon>Gunneridae</taxon>
        <taxon>Pentapetalae</taxon>
        <taxon>rosids</taxon>
        <taxon>fabids</taxon>
        <taxon>Rosales</taxon>
        <taxon>Rhamnaceae</taxon>
        <taxon>rhamnoid group</taxon>
        <taxon>Rhamneae</taxon>
        <taxon>Rhamnella</taxon>
    </lineage>
</organism>
<dbReference type="CDD" id="cd00513">
    <property type="entry name" value="Ribosomal_L32_L32e"/>
    <property type="match status" value="1"/>
</dbReference>
<dbReference type="PANTHER" id="PTHR48063:SF98">
    <property type="entry name" value="LRR RECEPTOR-LIKE SERINE_THREONINE-PROTEIN KINASE FLS2"/>
    <property type="match status" value="1"/>
</dbReference>
<evidence type="ECO:0000256" key="10">
    <source>
        <dbReference type="ARBA" id="ARBA00022989"/>
    </source>
</evidence>
<keyword evidence="8" id="KW-0677">Repeat</keyword>
<evidence type="ECO:0000256" key="1">
    <source>
        <dbReference type="ARBA" id="ARBA00004251"/>
    </source>
</evidence>
<proteinExistence type="inferred from homology"/>
<dbReference type="InterPro" id="IPR001515">
    <property type="entry name" value="Ribosomal_eL32"/>
</dbReference>
<dbReference type="GO" id="GO:0006412">
    <property type="term" value="P:translation"/>
    <property type="evidence" value="ECO:0007669"/>
    <property type="project" value="InterPro"/>
</dbReference>
<evidence type="ECO:0000256" key="4">
    <source>
        <dbReference type="ARBA" id="ARBA00022475"/>
    </source>
</evidence>
<evidence type="ECO:0000256" key="11">
    <source>
        <dbReference type="ARBA" id="ARBA00023136"/>
    </source>
</evidence>
<evidence type="ECO:0000256" key="14">
    <source>
        <dbReference type="ARBA" id="ARBA00023274"/>
    </source>
</evidence>
<keyword evidence="13" id="KW-0325">Glycoprotein</keyword>
<dbReference type="PROSITE" id="PS51450">
    <property type="entry name" value="LRR"/>
    <property type="match status" value="2"/>
</dbReference>
<evidence type="ECO:0000313" key="17">
    <source>
        <dbReference type="Proteomes" id="UP000796880"/>
    </source>
</evidence>
<dbReference type="SUPFAM" id="SSF52058">
    <property type="entry name" value="L domain-like"/>
    <property type="match status" value="2"/>
</dbReference>
<dbReference type="SMART" id="SM00369">
    <property type="entry name" value="LRR_TYP"/>
    <property type="match status" value="6"/>
</dbReference>
<keyword evidence="10" id="KW-1133">Transmembrane helix</keyword>
<dbReference type="InterPro" id="IPR003591">
    <property type="entry name" value="Leu-rich_rpt_typical-subtyp"/>
</dbReference>
<dbReference type="SUPFAM" id="SSF52042">
    <property type="entry name" value="Ribosomal protein L32e"/>
    <property type="match status" value="1"/>
</dbReference>
<feature type="domain" description="Leucine-rich repeat-containing N-terminal plant-type" evidence="15">
    <location>
        <begin position="140"/>
        <end position="167"/>
    </location>
</feature>
<evidence type="ECO:0000256" key="12">
    <source>
        <dbReference type="ARBA" id="ARBA00023170"/>
    </source>
</evidence>
<dbReference type="AlphaFoldDB" id="A0A8K0H8Z4"/>
<evidence type="ECO:0000256" key="8">
    <source>
        <dbReference type="ARBA" id="ARBA00022737"/>
    </source>
</evidence>
<dbReference type="Pfam" id="PF01655">
    <property type="entry name" value="Ribosomal_L32e"/>
    <property type="match status" value="1"/>
</dbReference>
<dbReference type="OrthoDB" id="1600340at2759"/>
<evidence type="ECO:0000259" key="15">
    <source>
        <dbReference type="Pfam" id="PF08263"/>
    </source>
</evidence>
<dbReference type="SUPFAM" id="SSF52047">
    <property type="entry name" value="RNI-like"/>
    <property type="match status" value="1"/>
</dbReference>
<evidence type="ECO:0000256" key="6">
    <source>
        <dbReference type="ARBA" id="ARBA00022692"/>
    </source>
</evidence>
<protein>
    <recommendedName>
        <fullName evidence="15">Leucine-rich repeat-containing N-terminal plant-type domain-containing protein</fullName>
    </recommendedName>
</protein>
<dbReference type="Pfam" id="PF13516">
    <property type="entry name" value="LRR_6"/>
    <property type="match status" value="1"/>
</dbReference>
<keyword evidence="4" id="KW-1003">Cell membrane</keyword>
<dbReference type="SMART" id="SM01393">
    <property type="entry name" value="Ribosomal_L32e"/>
    <property type="match status" value="1"/>
</dbReference>
<keyword evidence="9" id="KW-0689">Ribosomal protein</keyword>
<dbReference type="Pfam" id="PF00560">
    <property type="entry name" value="LRR_1"/>
    <property type="match status" value="7"/>
</dbReference>
<keyword evidence="17" id="KW-1185">Reference proteome</keyword>
<keyword evidence="5" id="KW-0433">Leucine-rich repeat</keyword>
<keyword evidence="6" id="KW-0812">Transmembrane</keyword>
<dbReference type="GO" id="GO:0005840">
    <property type="term" value="C:ribosome"/>
    <property type="evidence" value="ECO:0007669"/>
    <property type="project" value="UniProtKB-KW"/>
</dbReference>
<dbReference type="PANTHER" id="PTHR48063">
    <property type="entry name" value="LRR RECEPTOR-LIKE KINASE"/>
    <property type="match status" value="1"/>
</dbReference>
<dbReference type="InterPro" id="IPR046956">
    <property type="entry name" value="RLP23-like"/>
</dbReference>
<comment type="caution">
    <text evidence="16">The sequence shown here is derived from an EMBL/GenBank/DDBJ whole genome shotgun (WGS) entry which is preliminary data.</text>
</comment>
<dbReference type="Gene3D" id="3.80.10.10">
    <property type="entry name" value="Ribonuclease Inhibitor"/>
    <property type="match status" value="3"/>
</dbReference>
<evidence type="ECO:0000313" key="16">
    <source>
        <dbReference type="EMBL" id="KAF3448156.1"/>
    </source>
</evidence>
<dbReference type="GO" id="GO:0003735">
    <property type="term" value="F:structural constituent of ribosome"/>
    <property type="evidence" value="ECO:0007669"/>
    <property type="project" value="InterPro"/>
</dbReference>
<dbReference type="InterPro" id="IPR001611">
    <property type="entry name" value="Leu-rich_rpt"/>
</dbReference>
<reference evidence="16" key="1">
    <citation type="submission" date="2020-03" db="EMBL/GenBank/DDBJ databases">
        <title>A high-quality chromosome-level genome assembly of a woody plant with both climbing and erect habits, Rhamnella rubrinervis.</title>
        <authorList>
            <person name="Lu Z."/>
            <person name="Yang Y."/>
            <person name="Zhu X."/>
            <person name="Sun Y."/>
        </authorList>
    </citation>
    <scope>NUCLEOTIDE SEQUENCE</scope>
    <source>
        <strain evidence="16">BYM</strain>
        <tissue evidence="16">Leaf</tissue>
    </source>
</reference>
<sequence length="876" mass="99229">MAVPLLSKRIVKKRVKQFKRPQSDRKISVKTSWRRPKGIDSRVRRKFKGCALMPNIGYGSDKKTRHYLPNGFKKFVVNNVKELEILMMHNRTYCAEIAHNVSTRKRKEIVERASQLDIRKVTSGTFESFSCEASSFELQKDLVDESNRLLSWAVEDDCCKWSGILCDNSTGYVRQINLGRYMGENSVLKGKLNPSLLNLKHLTHLDLSNNDFGGVQIPSFMGSFVNMRYLILKPAGFSGLVPYQLGNLSTLRRLVLRDFYRNDKGLYVDNLHWLSSLSKLEYLDMYNVNLSKASDHWSLMINMLPNLRELDFSSCQLAHIPSLSHVNLTLLSILDISTNKFHSFIPEWFFNLTSLVSLDIGFNDLEGPIPCGFRHMTVLEKLSLSGNHFGPTIPDCVYHFSGLKDLSLGSNNFKGVISSTIGNLTSVVDLDLSFNKFEGKIPTSMGNLCNLQHIDLIYNKFGGMISEAFQSLSGNCLSKSLMSLYLRRNIFSGQITYQIAEFENLKKLDVFGNQLNGSFPESLHVLPTSVEYLDISSNFMKGVVSEFHFANLSNLKSLAASSNSVVLRVSPDWIPPPKLIDIELKSWSLGPQFPKWLKSLKNYRYIDLSNTGILDTIPYWFWTNLSPSFYYLDLSNNQIHGQLPDINHAGDYSMIFLHSNMFTGPLPRFSSYLTELNLSNNSLSGDISDFLCHPLGEPNSLTFLDLGENLLSGKIPDCWIKWPMLMFVKLNNNNLTGEIPTSIGSLLSLQSLHLRNAGLSGEIPLSLQNCTELITIDFGLNELVESIPRWLGISLSNLKILGFRSNKLNGQIPLEICHLTTLQVMDISHNNLSGNIPVCFNNFQAMASKIEYGFPIYYSRWYTRDSMETMFVVKKE</sequence>
<evidence type="ECO:0000256" key="7">
    <source>
        <dbReference type="ARBA" id="ARBA00022729"/>
    </source>
</evidence>
<dbReference type="Pfam" id="PF08263">
    <property type="entry name" value="LRRNT_2"/>
    <property type="match status" value="1"/>
</dbReference>
<evidence type="ECO:0000256" key="3">
    <source>
        <dbReference type="ARBA" id="ARBA00009592"/>
    </source>
</evidence>
<evidence type="ECO:0000256" key="13">
    <source>
        <dbReference type="ARBA" id="ARBA00023180"/>
    </source>
</evidence>
<dbReference type="Proteomes" id="UP000796880">
    <property type="component" value="Unassembled WGS sequence"/>
</dbReference>
<dbReference type="InterPro" id="IPR036351">
    <property type="entry name" value="Ribosomal_eL32_sf"/>
</dbReference>
<keyword evidence="14" id="KW-0687">Ribonucleoprotein</keyword>
<keyword evidence="12" id="KW-0675">Receptor</keyword>
<dbReference type="InterPro" id="IPR032675">
    <property type="entry name" value="LRR_dom_sf"/>
</dbReference>